<keyword evidence="3 10" id="KW-0813">Transport</keyword>
<evidence type="ECO:0000256" key="10">
    <source>
        <dbReference type="PIRNR" id="PIRNR006291"/>
    </source>
</evidence>
<dbReference type="Pfam" id="PF04612">
    <property type="entry name" value="T2SSM"/>
    <property type="match status" value="1"/>
</dbReference>
<keyword evidence="13" id="KW-1185">Reference proteome</keyword>
<dbReference type="InterPro" id="IPR023229">
    <property type="entry name" value="T2SS_M_periplasmic_sf"/>
</dbReference>
<evidence type="ECO:0000256" key="9">
    <source>
        <dbReference type="ARBA" id="ARBA00023136"/>
    </source>
</evidence>
<evidence type="ECO:0000256" key="4">
    <source>
        <dbReference type="ARBA" id="ARBA00022475"/>
    </source>
</evidence>
<evidence type="ECO:0000256" key="1">
    <source>
        <dbReference type="ARBA" id="ARBA00004377"/>
    </source>
</evidence>
<dbReference type="Gene3D" id="3.30.1360.100">
    <property type="entry name" value="General secretion pathway protein M, EpsM"/>
    <property type="match status" value="1"/>
</dbReference>
<evidence type="ECO:0000256" key="7">
    <source>
        <dbReference type="ARBA" id="ARBA00022927"/>
    </source>
</evidence>
<comment type="similarity">
    <text evidence="2 10">Belongs to the GSP M family.</text>
</comment>
<protein>
    <recommendedName>
        <fullName evidence="10">Type II secretion system protein M</fullName>
        <shortName evidence="10">T2SS protein M</shortName>
    </recommendedName>
    <alternativeName>
        <fullName evidence="10">General secretion pathway protein M</fullName>
    </alternativeName>
</protein>
<proteinExistence type="inferred from homology"/>
<dbReference type="EMBL" id="JAVRIF010000005">
    <property type="protein sequence ID" value="MDT0603970.1"/>
    <property type="molecule type" value="Genomic_DNA"/>
</dbReference>
<organism evidence="12 13">
    <name type="scientific">Thalassotalea castellviae</name>
    <dbReference type="NCBI Taxonomy" id="3075612"/>
    <lineage>
        <taxon>Bacteria</taxon>
        <taxon>Pseudomonadati</taxon>
        <taxon>Pseudomonadota</taxon>
        <taxon>Gammaproteobacteria</taxon>
        <taxon>Alteromonadales</taxon>
        <taxon>Colwelliaceae</taxon>
        <taxon>Thalassotalea</taxon>
    </lineage>
</organism>
<name>A0ABU3A1B6_9GAMM</name>
<comment type="function">
    <text evidence="10">Inner membrane component of the type II secretion system required for the energy-dependent secretion of extracellular factors such as proteases and toxins from the periplasm.</text>
</comment>
<evidence type="ECO:0000256" key="5">
    <source>
        <dbReference type="ARBA" id="ARBA00022519"/>
    </source>
</evidence>
<keyword evidence="5 10" id="KW-0997">Cell inner membrane</keyword>
<comment type="subcellular location">
    <subcellularLocation>
        <location evidence="1">Cell inner membrane</location>
        <topology evidence="1">Single-pass membrane protein</topology>
    </subcellularLocation>
</comment>
<dbReference type="PIRSF" id="PIRSF006291">
    <property type="entry name" value="GspM"/>
    <property type="match status" value="1"/>
</dbReference>
<keyword evidence="9 10" id="KW-0472">Membrane</keyword>
<accession>A0ABU3A1B6</accession>
<evidence type="ECO:0000256" key="11">
    <source>
        <dbReference type="SAM" id="Phobius"/>
    </source>
</evidence>
<keyword evidence="4 10" id="KW-1003">Cell membrane</keyword>
<comment type="caution">
    <text evidence="12">The sequence shown here is derived from an EMBL/GenBank/DDBJ whole genome shotgun (WGS) entry which is preliminary data.</text>
</comment>
<dbReference type="Proteomes" id="UP001266357">
    <property type="component" value="Unassembled WGS sequence"/>
</dbReference>
<dbReference type="SUPFAM" id="SSF103054">
    <property type="entry name" value="General secretion pathway protein M, EpsM"/>
    <property type="match status" value="1"/>
</dbReference>
<keyword evidence="8 11" id="KW-1133">Transmembrane helix</keyword>
<reference evidence="12 13" key="1">
    <citation type="submission" date="2023-09" db="EMBL/GenBank/DDBJ databases">
        <authorList>
            <person name="Rey-Velasco X."/>
        </authorList>
    </citation>
    <scope>NUCLEOTIDE SEQUENCE [LARGE SCALE GENOMIC DNA]</scope>
    <source>
        <strain evidence="12 13">W431</strain>
    </source>
</reference>
<gene>
    <name evidence="12" type="ORF">RM573_10225</name>
</gene>
<evidence type="ECO:0000313" key="12">
    <source>
        <dbReference type="EMBL" id="MDT0603970.1"/>
    </source>
</evidence>
<feature type="transmembrane region" description="Helical" evidence="11">
    <location>
        <begin position="15"/>
        <end position="36"/>
    </location>
</feature>
<evidence type="ECO:0000256" key="8">
    <source>
        <dbReference type="ARBA" id="ARBA00022989"/>
    </source>
</evidence>
<dbReference type="InterPro" id="IPR007690">
    <property type="entry name" value="T2SS_GspM"/>
</dbReference>
<evidence type="ECO:0000256" key="2">
    <source>
        <dbReference type="ARBA" id="ARBA00010637"/>
    </source>
</evidence>
<evidence type="ECO:0000313" key="13">
    <source>
        <dbReference type="Proteomes" id="UP001266357"/>
    </source>
</evidence>
<keyword evidence="6 11" id="KW-0812">Transmembrane</keyword>
<dbReference type="RefSeq" id="WP_311581283.1">
    <property type="nucleotide sequence ID" value="NZ_JAVRIF010000005.1"/>
</dbReference>
<keyword evidence="7 10" id="KW-0653">Protein transport</keyword>
<sequence length="156" mass="17628">MKTWWLGLNSREQRLVGSLAGVLFVFIFYSFVWQPLHENIDKGQSKLTRQQTLLTFVASETQRYKAAKKAGNTQASSGSLSSIVNRSARQHAITITRIQPQSDSVQVWIDNIAFTQLLSWLEKLANDEGIQVETIDLTKGEQPGQVRVKRLQLGKI</sequence>
<evidence type="ECO:0000256" key="6">
    <source>
        <dbReference type="ARBA" id="ARBA00022692"/>
    </source>
</evidence>
<evidence type="ECO:0000256" key="3">
    <source>
        <dbReference type="ARBA" id="ARBA00022448"/>
    </source>
</evidence>